<evidence type="ECO:0000313" key="1">
    <source>
        <dbReference type="Proteomes" id="UP000887574"/>
    </source>
</evidence>
<keyword evidence="1" id="KW-1185">Reference proteome</keyword>
<dbReference type="WBParaSite" id="jg23911">
    <property type="protein sequence ID" value="jg23911"/>
    <property type="gene ID" value="jg23911"/>
</dbReference>
<proteinExistence type="predicted"/>
<protein>
    <submittedName>
        <fullName evidence="2">Uncharacterized protein</fullName>
    </submittedName>
</protein>
<reference evidence="2" key="1">
    <citation type="submission" date="2022-11" db="UniProtKB">
        <authorList>
            <consortium name="WormBaseParasite"/>
        </authorList>
    </citation>
    <scope>IDENTIFICATION</scope>
</reference>
<dbReference type="Proteomes" id="UP000887574">
    <property type="component" value="Unplaced"/>
</dbReference>
<sequence length="180" mass="21302">MKGENDKLKVYSNGGWFEVYDDSDLQNQSNVPKNYRADTKAPHKVITFDEQEMKIAMRYCYAVKVFLRKPQNKDLPDQFKTKFTNNHYLVKNDFDALVQNNDWKTILDKSVGTLDQNLENYNDLYEEYDKSVADYKRVEKAKFMIKKEGTDEIVKHTAEVFFFFKETSKSSCTEHQKRTT</sequence>
<accession>A0A915DXZ5</accession>
<evidence type="ECO:0000313" key="2">
    <source>
        <dbReference type="WBParaSite" id="jg23911"/>
    </source>
</evidence>
<organism evidence="1 2">
    <name type="scientific">Ditylenchus dipsaci</name>
    <dbReference type="NCBI Taxonomy" id="166011"/>
    <lineage>
        <taxon>Eukaryota</taxon>
        <taxon>Metazoa</taxon>
        <taxon>Ecdysozoa</taxon>
        <taxon>Nematoda</taxon>
        <taxon>Chromadorea</taxon>
        <taxon>Rhabditida</taxon>
        <taxon>Tylenchina</taxon>
        <taxon>Tylenchomorpha</taxon>
        <taxon>Sphaerularioidea</taxon>
        <taxon>Anguinidae</taxon>
        <taxon>Anguininae</taxon>
        <taxon>Ditylenchus</taxon>
    </lineage>
</organism>
<name>A0A915DXZ5_9BILA</name>
<dbReference type="AlphaFoldDB" id="A0A915DXZ5"/>